<dbReference type="AlphaFoldDB" id="A0A916U7I1"/>
<dbReference type="RefSeq" id="WP_188609137.1">
    <property type="nucleotide sequence ID" value="NZ_BMGG01000003.1"/>
</dbReference>
<comment type="caution">
    <text evidence="2">The sequence shown here is derived from an EMBL/GenBank/DDBJ whole genome shotgun (WGS) entry which is preliminary data.</text>
</comment>
<dbReference type="NCBIfam" id="NF000222">
    <property type="entry name" value="FosX"/>
    <property type="match status" value="1"/>
</dbReference>
<name>A0A916U7I1_9HYPH</name>
<keyword evidence="2" id="KW-0808">Transferase</keyword>
<proteinExistence type="predicted"/>
<dbReference type="Proteomes" id="UP000637002">
    <property type="component" value="Unassembled WGS sequence"/>
</dbReference>
<dbReference type="InterPro" id="IPR037523">
    <property type="entry name" value="VOC_core"/>
</dbReference>
<evidence type="ECO:0000259" key="1">
    <source>
        <dbReference type="PROSITE" id="PS51819"/>
    </source>
</evidence>
<accession>A0A916U7I1</accession>
<reference evidence="2" key="1">
    <citation type="journal article" date="2014" name="Int. J. Syst. Evol. Microbiol.">
        <title>Complete genome sequence of Corynebacterium casei LMG S-19264T (=DSM 44701T), isolated from a smear-ripened cheese.</title>
        <authorList>
            <consortium name="US DOE Joint Genome Institute (JGI-PGF)"/>
            <person name="Walter F."/>
            <person name="Albersmeier A."/>
            <person name="Kalinowski J."/>
            <person name="Ruckert C."/>
        </authorList>
    </citation>
    <scope>NUCLEOTIDE SEQUENCE</scope>
    <source>
        <strain evidence="2">CGMCC 1.12919</strain>
    </source>
</reference>
<dbReference type="InterPro" id="IPR029068">
    <property type="entry name" value="Glyas_Bleomycin-R_OHBP_Dase"/>
</dbReference>
<feature type="domain" description="VOC" evidence="1">
    <location>
        <begin position="4"/>
        <end position="131"/>
    </location>
</feature>
<gene>
    <name evidence="2" type="ORF">GCM10010994_21510</name>
</gene>
<dbReference type="Gene3D" id="3.10.180.10">
    <property type="entry name" value="2,3-Dihydroxybiphenyl 1,2-Dioxygenase, domain 1"/>
    <property type="match status" value="1"/>
</dbReference>
<sequence length="144" mass="16296">MIAGISHLTFIVRDLDAMEQVLTCVLDARKVYDSGPATFSLSPERFFLIAGDAASDEAAAIWVVIMEGRGPAERTYDHVAFKIAEADYDERLARVQSLGLDLRAGRPRVEGEGRSIYFYDHDRHLFELHTGTLPERLARYRRQP</sequence>
<dbReference type="Pfam" id="PF00903">
    <property type="entry name" value="Glyoxalase"/>
    <property type="match status" value="1"/>
</dbReference>
<protein>
    <submittedName>
        <fullName evidence="2">FosX/FosE/FosI family fosfomycin resistance thiol transferase</fullName>
    </submittedName>
</protein>
<dbReference type="GO" id="GO:0016740">
    <property type="term" value="F:transferase activity"/>
    <property type="evidence" value="ECO:0007669"/>
    <property type="project" value="UniProtKB-KW"/>
</dbReference>
<keyword evidence="3" id="KW-1185">Reference proteome</keyword>
<dbReference type="InterPro" id="IPR004360">
    <property type="entry name" value="Glyas_Fos-R_dOase_dom"/>
</dbReference>
<evidence type="ECO:0000313" key="3">
    <source>
        <dbReference type="Proteomes" id="UP000637002"/>
    </source>
</evidence>
<evidence type="ECO:0000313" key="2">
    <source>
        <dbReference type="EMBL" id="GGC62609.1"/>
    </source>
</evidence>
<dbReference type="PROSITE" id="PS51819">
    <property type="entry name" value="VOC"/>
    <property type="match status" value="1"/>
</dbReference>
<reference evidence="2" key="2">
    <citation type="submission" date="2020-09" db="EMBL/GenBank/DDBJ databases">
        <authorList>
            <person name="Sun Q."/>
            <person name="Zhou Y."/>
        </authorList>
    </citation>
    <scope>NUCLEOTIDE SEQUENCE</scope>
    <source>
        <strain evidence="2">CGMCC 1.12919</strain>
    </source>
</reference>
<organism evidence="2 3">
    <name type="scientific">Chelatococcus reniformis</name>
    <dbReference type="NCBI Taxonomy" id="1494448"/>
    <lineage>
        <taxon>Bacteria</taxon>
        <taxon>Pseudomonadati</taxon>
        <taxon>Pseudomonadota</taxon>
        <taxon>Alphaproteobacteria</taxon>
        <taxon>Hyphomicrobiales</taxon>
        <taxon>Chelatococcaceae</taxon>
        <taxon>Chelatococcus</taxon>
    </lineage>
</organism>
<dbReference type="EMBL" id="BMGG01000003">
    <property type="protein sequence ID" value="GGC62609.1"/>
    <property type="molecule type" value="Genomic_DNA"/>
</dbReference>
<dbReference type="SUPFAM" id="SSF54593">
    <property type="entry name" value="Glyoxalase/Bleomycin resistance protein/Dihydroxybiphenyl dioxygenase"/>
    <property type="match status" value="1"/>
</dbReference>